<dbReference type="Pfam" id="PF08239">
    <property type="entry name" value="SH3_3"/>
    <property type="match status" value="1"/>
</dbReference>
<gene>
    <name evidence="3" type="ORF">EV207_1764</name>
</gene>
<evidence type="ECO:0000259" key="2">
    <source>
        <dbReference type="PROSITE" id="PS51820"/>
    </source>
</evidence>
<sequence>MIVPFVWTILFFVSNNIAKADEDFWTGKVYPTENFKGNSVQLKPFNNLDFNWGKGSPAKGIPTDHFSTIFQRKINLDEGGYNLQVWVNDGVQVYVDGKLKINQWQNVSTGHFAKPIYLKAGTHTIKIKQKEISGISSLKFMLDDLMRDNRWYGMAFPKENLTGTPVLLGYKPQIQDLNFNWGRESPAKGIPADHFSTIFQRKFNLDEGAYNLQVWANDGVQVYVDGELKIDQWKNVSTGHFAKPIYLKAGTHTVKIKQKEISGISNLKFMLDDLMRDNRWYGMAFPKENLTGTPVLLGYKPQIPDLNFNWGRESPAKGIPADHFSTIFQRKFNLDEGAYNLQVWANDGVQVYVDGELKIDQWKNVSTGHFAKPIYLKAGTHTIKIKQKEISGISNLKFMLDDLLRDNRWYGMVFPKDNLTGSPVLLGYKPQIPYLDFNWGYGSPAGGIPSNHFSAVFQRKINIEKNGSYVLNAKANDGVRVYVDGKRMIDSWIPSNNRLRTRTINLSKGTHVVRVEYKEITEAAALKFDIKKPGPNYIYRYTNYDLTVDQMINKQMELKNPGPQTDVRFNAYVSSDAIDSNGRVNGDWNVRSGPGTNYDKVDLLHNGETVSVVSGENDWYEIRYLLGGWENATYNETSYYINPNNFSVKSDAYFQFLKLSESAQLNADEVNQKILGDKGILKGRAHAFIQAGEEFHVNEIYLISHALLETGNGESALANGVYSHGKKVYNMYGIGARDSCPIDCGAEYAYEHGWFSPDSAIIGGAEFIAESYISKGQDTLYKMRWNPANPAAHQYATDIGWAVKQTSKIDKLYNLLESYTLVFDVPRYKVFGLKME</sequence>
<evidence type="ECO:0000259" key="1">
    <source>
        <dbReference type="PROSITE" id="PS51781"/>
    </source>
</evidence>
<comment type="caution">
    <text evidence="3">The sequence shown here is derived from an EMBL/GenBank/DDBJ whole genome shotgun (WGS) entry which is preliminary data.</text>
</comment>
<dbReference type="InterPro" id="IPR002901">
    <property type="entry name" value="MGlyc_endo_b_GlcNAc-like_dom"/>
</dbReference>
<evidence type="ECO:0000313" key="4">
    <source>
        <dbReference type="Proteomes" id="UP000295416"/>
    </source>
</evidence>
<name>A0A4R2N9M3_9BACL</name>
<dbReference type="InterPro" id="IPR037524">
    <property type="entry name" value="PA14/GLEYA"/>
</dbReference>
<dbReference type="SMART" id="SM00758">
    <property type="entry name" value="PA14"/>
    <property type="match status" value="4"/>
</dbReference>
<dbReference type="Pfam" id="PF07691">
    <property type="entry name" value="PA14"/>
    <property type="match status" value="4"/>
</dbReference>
<accession>A0A4R2N9M3</accession>
<dbReference type="GO" id="GO:0004040">
    <property type="term" value="F:amidase activity"/>
    <property type="evidence" value="ECO:0007669"/>
    <property type="project" value="InterPro"/>
</dbReference>
<dbReference type="Pfam" id="PF01832">
    <property type="entry name" value="Glucosaminidase"/>
    <property type="match status" value="1"/>
</dbReference>
<dbReference type="RefSeq" id="WP_165887047.1">
    <property type="nucleotide sequence ID" value="NZ_SLXK01000076.1"/>
</dbReference>
<dbReference type="Proteomes" id="UP000295416">
    <property type="component" value="Unassembled WGS sequence"/>
</dbReference>
<proteinExistence type="predicted"/>
<evidence type="ECO:0000313" key="3">
    <source>
        <dbReference type="EMBL" id="TCP17658.1"/>
    </source>
</evidence>
<dbReference type="Gene3D" id="2.30.30.40">
    <property type="entry name" value="SH3 Domains"/>
    <property type="match status" value="1"/>
</dbReference>
<dbReference type="Gene3D" id="3.90.182.10">
    <property type="entry name" value="Toxin - Anthrax Protective Antigen,domain 1"/>
    <property type="match status" value="2"/>
</dbReference>
<reference evidence="3 4" key="1">
    <citation type="submission" date="2019-03" db="EMBL/GenBank/DDBJ databases">
        <title>Genomic Encyclopedia of Type Strains, Phase IV (KMG-IV): sequencing the most valuable type-strain genomes for metagenomic binning, comparative biology and taxonomic classification.</title>
        <authorList>
            <person name="Goeker M."/>
        </authorList>
    </citation>
    <scope>NUCLEOTIDE SEQUENCE [LARGE SCALE GENOMIC DNA]</scope>
    <source>
        <strain evidence="3 4">DSM 19377</strain>
    </source>
</reference>
<dbReference type="InterPro" id="IPR003646">
    <property type="entry name" value="SH3-like_bac-type"/>
</dbReference>
<protein>
    <submittedName>
        <fullName evidence="3">Beta-N-acetylglucosaminidase</fullName>
    </submittedName>
</protein>
<keyword evidence="4" id="KW-1185">Reference proteome</keyword>
<dbReference type="SUPFAM" id="SSF56988">
    <property type="entry name" value="Anthrax protective antigen"/>
    <property type="match status" value="4"/>
</dbReference>
<dbReference type="AlphaFoldDB" id="A0A4R2N9M3"/>
<feature type="domain" description="SH3b" evidence="1">
    <location>
        <begin position="575"/>
        <end position="650"/>
    </location>
</feature>
<dbReference type="PROSITE" id="PS51781">
    <property type="entry name" value="SH3B"/>
    <property type="match status" value="1"/>
</dbReference>
<feature type="domain" description="PA14" evidence="2">
    <location>
        <begin position="404"/>
        <end position="548"/>
    </location>
</feature>
<dbReference type="InterPro" id="IPR011658">
    <property type="entry name" value="PA14_dom"/>
</dbReference>
<dbReference type="PROSITE" id="PS51820">
    <property type="entry name" value="PA14"/>
    <property type="match status" value="1"/>
</dbReference>
<dbReference type="SMART" id="SM00047">
    <property type="entry name" value="LYZ2"/>
    <property type="match status" value="1"/>
</dbReference>
<dbReference type="EMBL" id="SLXK01000076">
    <property type="protein sequence ID" value="TCP17658.1"/>
    <property type="molecule type" value="Genomic_DNA"/>
</dbReference>
<organism evidence="3 4">
    <name type="scientific">Scopulibacillus darangshiensis</name>
    <dbReference type="NCBI Taxonomy" id="442528"/>
    <lineage>
        <taxon>Bacteria</taxon>
        <taxon>Bacillati</taxon>
        <taxon>Bacillota</taxon>
        <taxon>Bacilli</taxon>
        <taxon>Bacillales</taxon>
        <taxon>Sporolactobacillaceae</taxon>
        <taxon>Scopulibacillus</taxon>
    </lineage>
</organism>